<evidence type="ECO:0000256" key="7">
    <source>
        <dbReference type="ARBA" id="ARBA00023004"/>
    </source>
</evidence>
<reference evidence="14" key="3">
    <citation type="journal article" date="2019" name="Microbiol. Resour. Announc.">
        <title>Draft Genome Sequences of Type Strains of Gordonibacter faecihominis, Paraeggerthella hongkongensis, Parvibacter caecicola,Slackia equolifaciens, Slackia faecicanis, and Slackia isoflavoniconvertens.</title>
        <authorList>
            <person name="Danylec N."/>
            <person name="Stoll D.A."/>
            <person name="Dotsch A."/>
            <person name="Huch M."/>
        </authorList>
    </citation>
    <scope>NUCLEOTIDE SEQUENCE</scope>
    <source>
        <strain evidence="14">DSM 22006</strain>
    </source>
</reference>
<organism evidence="13 15">
    <name type="scientific">Slackia isoflavoniconvertens</name>
    <dbReference type="NCBI Taxonomy" id="572010"/>
    <lineage>
        <taxon>Bacteria</taxon>
        <taxon>Bacillati</taxon>
        <taxon>Actinomycetota</taxon>
        <taxon>Coriobacteriia</taxon>
        <taxon>Eggerthellales</taxon>
        <taxon>Eggerthellaceae</taxon>
        <taxon>Slackia</taxon>
    </lineage>
</organism>
<dbReference type="InterPro" id="IPR038094">
    <property type="entry name" value="Desulfoferrodoxin_N_sf"/>
</dbReference>
<feature type="domain" description="Desulfoferrodoxin ferrous iron-binding" evidence="11">
    <location>
        <begin position="41"/>
        <end position="124"/>
    </location>
</feature>
<dbReference type="InterPro" id="IPR051233">
    <property type="entry name" value="Desulfoferrodoxin_SOR"/>
</dbReference>
<dbReference type="RefSeq" id="WP_114615132.1">
    <property type="nucleotide sequence ID" value="NZ_DBEZNL010000047.1"/>
</dbReference>
<proteinExistence type="inferred from homology"/>
<keyword evidence="6" id="KW-0249">Electron transport</keyword>
<evidence type="ECO:0000313" key="14">
    <source>
        <dbReference type="EMBL" id="RNM36600.1"/>
    </source>
</evidence>
<comment type="function">
    <text evidence="8">Catalyzes the one-electron reduction of superoxide anion radical to hydrogen peroxide at a nonheme ferrous iron center. Plays a fundamental role in case of oxidative stress via its superoxide detoxification activity.</text>
</comment>
<evidence type="ECO:0000259" key="11">
    <source>
        <dbReference type="Pfam" id="PF01880"/>
    </source>
</evidence>
<evidence type="ECO:0000313" key="16">
    <source>
        <dbReference type="Proteomes" id="UP000271472"/>
    </source>
</evidence>
<dbReference type="SUPFAM" id="SSF49367">
    <property type="entry name" value="Superoxide reductase-like"/>
    <property type="match status" value="1"/>
</dbReference>
<evidence type="ECO:0000256" key="9">
    <source>
        <dbReference type="ARBA" id="ARBA00031398"/>
    </source>
</evidence>
<protein>
    <recommendedName>
        <fullName evidence="3">Desulfoferrodoxin</fullName>
        <ecNumber evidence="2">1.15.1.2</ecNumber>
    </recommendedName>
    <alternativeName>
        <fullName evidence="9">Superoxide reductase</fullName>
    </alternativeName>
</protein>
<evidence type="ECO:0000256" key="2">
    <source>
        <dbReference type="ARBA" id="ARBA00012679"/>
    </source>
</evidence>
<dbReference type="InterPro" id="IPR036073">
    <property type="entry name" value="Desulfoferrodoxin_Fe-bd_dom_sf"/>
</dbReference>
<dbReference type="Gene3D" id="2.60.40.730">
    <property type="entry name" value="SOR catalytic domain"/>
    <property type="match status" value="1"/>
</dbReference>
<evidence type="ECO:0000256" key="3">
    <source>
        <dbReference type="ARBA" id="ARBA00014839"/>
    </source>
</evidence>
<dbReference type="PANTHER" id="PTHR36541:SF1">
    <property type="entry name" value="SUPEROXIDE REDUCTASE-RELATED"/>
    <property type="match status" value="1"/>
</dbReference>
<dbReference type="SUPFAM" id="SSF57802">
    <property type="entry name" value="Rubredoxin-like"/>
    <property type="match status" value="1"/>
</dbReference>
<dbReference type="Pfam" id="PF06397">
    <property type="entry name" value="Desulfoferrod_N"/>
    <property type="match status" value="1"/>
</dbReference>
<reference evidence="13 15" key="1">
    <citation type="journal article" date="2018" name="Elife">
        <title>Discovery and characterization of a prevalent human gut bacterial enzyme sufficient for the inactivation of a family of plant toxins.</title>
        <authorList>
            <person name="Koppel N."/>
            <person name="Bisanz J.E."/>
            <person name="Pandelia M.E."/>
            <person name="Turnbaugh P.J."/>
            <person name="Balskus E.P."/>
        </authorList>
    </citation>
    <scope>NUCLEOTIDE SEQUENCE [LARGE SCALE GENOMIC DNA]</scope>
    <source>
        <strain evidence="13 15">OB21 GAM31</strain>
    </source>
</reference>
<keyword evidence="7" id="KW-0408">Iron</keyword>
<evidence type="ECO:0000259" key="12">
    <source>
        <dbReference type="Pfam" id="PF06397"/>
    </source>
</evidence>
<dbReference type="Pfam" id="PF01880">
    <property type="entry name" value="Desulfoferrodox"/>
    <property type="match status" value="1"/>
</dbReference>
<feature type="domain" description="Desulfoferrodoxin N-terminal" evidence="12">
    <location>
        <begin position="5"/>
        <end position="34"/>
    </location>
</feature>
<evidence type="ECO:0000256" key="8">
    <source>
        <dbReference type="ARBA" id="ARBA00024690"/>
    </source>
</evidence>
<dbReference type="EC" id="1.15.1.2" evidence="2"/>
<evidence type="ECO:0000256" key="4">
    <source>
        <dbReference type="ARBA" id="ARBA00022448"/>
    </source>
</evidence>
<dbReference type="InterPro" id="IPR002742">
    <property type="entry name" value="Desulfoferrodoxin_Fe-bd_dom"/>
</dbReference>
<dbReference type="GO" id="GO:0050605">
    <property type="term" value="F:superoxide reductase activity"/>
    <property type="evidence" value="ECO:0007669"/>
    <property type="project" value="UniProtKB-EC"/>
</dbReference>
<dbReference type="AlphaFoldDB" id="A0A369LK90"/>
<dbReference type="EMBL" id="QIBZ01000003">
    <property type="protein sequence ID" value="RNM36600.1"/>
    <property type="molecule type" value="Genomic_DNA"/>
</dbReference>
<dbReference type="InterPro" id="IPR004462">
    <property type="entry name" value="Desulfoferrodoxin_N"/>
</dbReference>
<comment type="caution">
    <text evidence="13">The sequence shown here is derived from an EMBL/GenBank/DDBJ whole genome shotgun (WGS) entry which is preliminary data.</text>
</comment>
<dbReference type="Proteomes" id="UP000253975">
    <property type="component" value="Unassembled WGS sequence"/>
</dbReference>
<dbReference type="PANTHER" id="PTHR36541">
    <property type="entry name" value="SUPEROXIDE REDUCTASE-RELATED"/>
    <property type="match status" value="1"/>
</dbReference>
<accession>A0A369LK90</accession>
<dbReference type="GeneID" id="98662981"/>
<gene>
    <name evidence="13" type="ORF">C1881_03390</name>
    <name evidence="14" type="ORF">DMP05_02150</name>
</gene>
<keyword evidence="5" id="KW-0479">Metal-binding</keyword>
<dbReference type="OrthoDB" id="9814936at2"/>
<dbReference type="Gene3D" id="2.20.28.100">
    <property type="entry name" value="Desulphoferrodoxin, N-terminal domain"/>
    <property type="match status" value="1"/>
</dbReference>
<evidence type="ECO:0000256" key="1">
    <source>
        <dbReference type="ARBA" id="ARBA00005941"/>
    </source>
</evidence>
<evidence type="ECO:0000313" key="15">
    <source>
        <dbReference type="Proteomes" id="UP000253975"/>
    </source>
</evidence>
<reference evidence="16" key="2">
    <citation type="submission" date="2018-05" db="EMBL/GenBank/DDBJ databases">
        <title>Genome Sequencing of selected type strains of the family Eggerthellaceae.</title>
        <authorList>
            <person name="Danylec N."/>
            <person name="Stoll D.A."/>
            <person name="Doetsch A."/>
            <person name="Huch M."/>
        </authorList>
    </citation>
    <scope>NUCLEOTIDE SEQUENCE [LARGE SCALE GENOMIC DNA]</scope>
    <source>
        <strain evidence="16">DSM 22006</strain>
    </source>
</reference>
<evidence type="ECO:0000256" key="10">
    <source>
        <dbReference type="ARBA" id="ARBA00047448"/>
    </source>
</evidence>
<sequence>MDIKLYKCAHCGNIAIKVVDSGVPLVCCGEPMEELVAGAVDGAFEKHVPAVAIDGSTVKVQVGEVEHPMMDAHYIQLIVLVTEKGYQVAPLTPADKPVATFALAEGDAPVKVYEHCNLHGLWVKEL</sequence>
<name>A0A369LK90_9ACTN</name>
<evidence type="ECO:0000256" key="5">
    <source>
        <dbReference type="ARBA" id="ARBA00022723"/>
    </source>
</evidence>
<dbReference type="Proteomes" id="UP000271472">
    <property type="component" value="Unassembled WGS sequence"/>
</dbReference>
<dbReference type="EMBL" id="PPTO01000004">
    <property type="protein sequence ID" value="RDB59740.1"/>
    <property type="molecule type" value="Genomic_DNA"/>
</dbReference>
<keyword evidence="16" id="KW-1185">Reference proteome</keyword>
<comment type="similarity">
    <text evidence="1">Belongs to the desulfoferrodoxin family.</text>
</comment>
<evidence type="ECO:0000313" key="13">
    <source>
        <dbReference type="EMBL" id="RDB59740.1"/>
    </source>
</evidence>
<dbReference type="GO" id="GO:0005506">
    <property type="term" value="F:iron ion binding"/>
    <property type="evidence" value="ECO:0007669"/>
    <property type="project" value="InterPro"/>
</dbReference>
<evidence type="ECO:0000256" key="6">
    <source>
        <dbReference type="ARBA" id="ARBA00022982"/>
    </source>
</evidence>
<comment type="catalytic activity">
    <reaction evidence="10">
        <text>reduced [rubredoxin] + superoxide + 2 H(+) = oxidized [rubredoxin] + H2O2</text>
        <dbReference type="Rhea" id="RHEA:21324"/>
        <dbReference type="Rhea" id="RHEA-COMP:10302"/>
        <dbReference type="Rhea" id="RHEA-COMP:10303"/>
        <dbReference type="ChEBI" id="CHEBI:15378"/>
        <dbReference type="ChEBI" id="CHEBI:16240"/>
        <dbReference type="ChEBI" id="CHEBI:18421"/>
        <dbReference type="ChEBI" id="CHEBI:29033"/>
        <dbReference type="ChEBI" id="CHEBI:29034"/>
        <dbReference type="EC" id="1.15.1.2"/>
    </reaction>
</comment>
<keyword evidence="4" id="KW-0813">Transport</keyword>